<dbReference type="Proteomes" id="UP001054837">
    <property type="component" value="Unassembled WGS sequence"/>
</dbReference>
<accession>A0AAV4Q9Z9</accession>
<organism evidence="1 2">
    <name type="scientific">Caerostris darwini</name>
    <dbReference type="NCBI Taxonomy" id="1538125"/>
    <lineage>
        <taxon>Eukaryota</taxon>
        <taxon>Metazoa</taxon>
        <taxon>Ecdysozoa</taxon>
        <taxon>Arthropoda</taxon>
        <taxon>Chelicerata</taxon>
        <taxon>Arachnida</taxon>
        <taxon>Araneae</taxon>
        <taxon>Araneomorphae</taxon>
        <taxon>Entelegynae</taxon>
        <taxon>Araneoidea</taxon>
        <taxon>Araneidae</taxon>
        <taxon>Caerostris</taxon>
    </lineage>
</organism>
<evidence type="ECO:0000313" key="1">
    <source>
        <dbReference type="EMBL" id="GIY05166.1"/>
    </source>
</evidence>
<gene>
    <name evidence="1" type="ORF">CDAR_176441</name>
</gene>
<sequence length="111" mass="12881">MRDPRKGPFIHLRDSLTRFEYRMNPQIRGRHSPETPLEGRRGHLRGWGGASHQCVKGIRTKHAGKFPLRRICIQTKTHCRSQDFNSLFRIEYLSDCLLNYSGKECSKIGGK</sequence>
<name>A0AAV4Q9Z9_9ARAC</name>
<protein>
    <submittedName>
        <fullName evidence="1">Uncharacterized protein</fullName>
    </submittedName>
</protein>
<reference evidence="1 2" key="1">
    <citation type="submission" date="2021-06" db="EMBL/GenBank/DDBJ databases">
        <title>Caerostris darwini draft genome.</title>
        <authorList>
            <person name="Kono N."/>
            <person name="Arakawa K."/>
        </authorList>
    </citation>
    <scope>NUCLEOTIDE SEQUENCE [LARGE SCALE GENOMIC DNA]</scope>
</reference>
<dbReference type="AlphaFoldDB" id="A0AAV4Q9Z9"/>
<evidence type="ECO:0000313" key="2">
    <source>
        <dbReference type="Proteomes" id="UP001054837"/>
    </source>
</evidence>
<dbReference type="EMBL" id="BPLQ01004061">
    <property type="protein sequence ID" value="GIY05166.1"/>
    <property type="molecule type" value="Genomic_DNA"/>
</dbReference>
<keyword evidence="2" id="KW-1185">Reference proteome</keyword>
<proteinExistence type="predicted"/>
<comment type="caution">
    <text evidence="1">The sequence shown here is derived from an EMBL/GenBank/DDBJ whole genome shotgun (WGS) entry which is preliminary data.</text>
</comment>